<comment type="caution">
    <text evidence="1">The sequence shown here is derived from an EMBL/GenBank/DDBJ whole genome shotgun (WGS) entry which is preliminary data.</text>
</comment>
<evidence type="ECO:0000313" key="2">
    <source>
        <dbReference type="Proteomes" id="UP001139461"/>
    </source>
</evidence>
<protein>
    <submittedName>
        <fullName evidence="1">Uncharacterized protein</fullName>
    </submittedName>
</protein>
<evidence type="ECO:0000313" key="1">
    <source>
        <dbReference type="EMBL" id="MCG2419776.1"/>
    </source>
</evidence>
<name>A0A9X1QXN7_9FLAO</name>
<accession>A0A9X1QXN7</accession>
<dbReference type="EMBL" id="JAIRBA010000025">
    <property type="protein sequence ID" value="MCG2419776.1"/>
    <property type="molecule type" value="Genomic_DNA"/>
</dbReference>
<keyword evidence="2" id="KW-1185">Reference proteome</keyword>
<proteinExistence type="predicted"/>
<dbReference type="Proteomes" id="UP001139461">
    <property type="component" value="Unassembled WGS sequence"/>
</dbReference>
<organism evidence="1 2">
    <name type="scientific">Aequorivita vitellina</name>
    <dbReference type="NCBI Taxonomy" id="2874475"/>
    <lineage>
        <taxon>Bacteria</taxon>
        <taxon>Pseudomonadati</taxon>
        <taxon>Bacteroidota</taxon>
        <taxon>Flavobacteriia</taxon>
        <taxon>Flavobacteriales</taxon>
        <taxon>Flavobacteriaceae</taxon>
        <taxon>Aequorivita</taxon>
    </lineage>
</organism>
<dbReference type="SUPFAM" id="SSF53756">
    <property type="entry name" value="UDP-Glycosyltransferase/glycogen phosphorylase"/>
    <property type="match status" value="1"/>
</dbReference>
<dbReference type="RefSeq" id="WP_237603561.1">
    <property type="nucleotide sequence ID" value="NZ_JAIRBA010000025.1"/>
</dbReference>
<gene>
    <name evidence="1" type="ORF">K8089_12150</name>
</gene>
<sequence>MKNIFFIHPITKKTNPRGIRLTNINTNLRQIAPENNYTILCFSNNVISQADQPFQVNKFNLIFLLFKYIGFFKLGGKLNKLSRILDPFIFIHFLIKMDIKLRLRKKNKIKEVVFVVMISPFSNYLLVPWLKKKYPDSKIICDIGDPLYKNSARWNDDEISRGIEFKALKLSTNLIVTNELTKAHFTSEFNINSSLIHIIPQGVNTELIESLSQKCMTERKSMAYAGRFYNKLRSPDYLFTALSNQNEYKLDIYGNNEVKKIKNVSFYNSLEQTELFKLLYQYEVLVFIDNKSGVQTSGKIFELLAFKKIILFIKGDEETATYQMASKFRNVIFCENNLNAILEAISKIESLNNFHFNYDCQNFSWRTRAENYLKLFYNGIN</sequence>
<reference evidence="1" key="1">
    <citation type="submission" date="2021-09" db="EMBL/GenBank/DDBJ databases">
        <title>Genome of Aequorivita sp. strain F47161.</title>
        <authorList>
            <person name="Wang Y."/>
        </authorList>
    </citation>
    <scope>NUCLEOTIDE SEQUENCE</scope>
    <source>
        <strain evidence="1">F47161</strain>
    </source>
</reference>
<dbReference type="AlphaFoldDB" id="A0A9X1QXN7"/>